<organism evidence="2">
    <name type="scientific">Mantoniella antarctica</name>
    <dbReference type="NCBI Taxonomy" id="81844"/>
    <lineage>
        <taxon>Eukaryota</taxon>
        <taxon>Viridiplantae</taxon>
        <taxon>Chlorophyta</taxon>
        <taxon>Mamiellophyceae</taxon>
        <taxon>Mamiellales</taxon>
        <taxon>Mamiellaceae</taxon>
        <taxon>Mantoniella</taxon>
    </lineage>
</organism>
<evidence type="ECO:0000256" key="1">
    <source>
        <dbReference type="SAM" id="MobiDB-lite"/>
    </source>
</evidence>
<protein>
    <recommendedName>
        <fullName evidence="3">Flagellar associated protein</fullName>
    </recommendedName>
</protein>
<proteinExistence type="predicted"/>
<gene>
    <name evidence="2" type="ORF">MANT1106_LOCUS924</name>
</gene>
<feature type="region of interest" description="Disordered" evidence="1">
    <location>
        <begin position="189"/>
        <end position="233"/>
    </location>
</feature>
<dbReference type="PANTHER" id="PTHR28617:SF1">
    <property type="entry name" value="CILIA- AND FLAGELLA-ASSOCIATED PROTEIN 77"/>
    <property type="match status" value="1"/>
</dbReference>
<evidence type="ECO:0008006" key="3">
    <source>
        <dbReference type="Google" id="ProtNLM"/>
    </source>
</evidence>
<dbReference type="AlphaFoldDB" id="A0A7S0S964"/>
<sequence length="233" mass="25378">MSNGVYGEDLARVGVTRKSQSTNVLLVHSELGKVKPRVFAKAPAADFAFGVSKARDREGAKDVTMKWVEHKSNPDSVPGPDFRAMNKLGAVNEVVSAAEVAAFRTENRITLRGGDVAKTDKSTALPSDYNPDHVYGRSSSAPTIEETRYTGDAVDIKTIVQGGFTNEWITMNERRAGQMRAKHEWREPKMTKAAVGHASFAQSSKHGQGGEAKPFKMKKFENVQPKLSSVGAK</sequence>
<dbReference type="EMBL" id="HBFC01001780">
    <property type="protein sequence ID" value="CAD8698243.1"/>
    <property type="molecule type" value="Transcribed_RNA"/>
</dbReference>
<dbReference type="Pfam" id="PF14825">
    <property type="entry name" value="CFAP77"/>
    <property type="match status" value="1"/>
</dbReference>
<name>A0A7S0S964_9CHLO</name>
<evidence type="ECO:0000313" key="2">
    <source>
        <dbReference type="EMBL" id="CAD8698243.1"/>
    </source>
</evidence>
<dbReference type="PANTHER" id="PTHR28617">
    <property type="entry name" value="CILIA- AND FLAGELLA-ASSOCIATED PROTEIN 77"/>
    <property type="match status" value="1"/>
</dbReference>
<accession>A0A7S0S964</accession>
<dbReference type="InterPro" id="IPR029147">
    <property type="entry name" value="CFAP77"/>
</dbReference>
<reference evidence="2" key="1">
    <citation type="submission" date="2021-01" db="EMBL/GenBank/DDBJ databases">
        <authorList>
            <person name="Corre E."/>
            <person name="Pelletier E."/>
            <person name="Niang G."/>
            <person name="Scheremetjew M."/>
            <person name="Finn R."/>
            <person name="Kale V."/>
            <person name="Holt S."/>
            <person name="Cochrane G."/>
            <person name="Meng A."/>
            <person name="Brown T."/>
            <person name="Cohen L."/>
        </authorList>
    </citation>
    <scope>NUCLEOTIDE SEQUENCE</scope>
    <source>
        <strain evidence="2">SL-175</strain>
    </source>
</reference>